<dbReference type="AlphaFoldDB" id="A0A8H6EL94"/>
<comment type="caution">
    <text evidence="1">The sequence shown here is derived from an EMBL/GenBank/DDBJ whole genome shotgun (WGS) entry which is preliminary data.</text>
</comment>
<dbReference type="InterPro" id="IPR038071">
    <property type="entry name" value="UROD/MetE-like_sf"/>
</dbReference>
<name>A0A8H6EL94_9HELO</name>
<organism evidence="1 2">
    <name type="scientific">Botrytis fragariae</name>
    <dbReference type="NCBI Taxonomy" id="1964551"/>
    <lineage>
        <taxon>Eukaryota</taxon>
        <taxon>Fungi</taxon>
        <taxon>Dikarya</taxon>
        <taxon>Ascomycota</taxon>
        <taxon>Pezizomycotina</taxon>
        <taxon>Leotiomycetes</taxon>
        <taxon>Helotiales</taxon>
        <taxon>Sclerotiniaceae</taxon>
        <taxon>Botrytis</taxon>
    </lineage>
</organism>
<dbReference type="RefSeq" id="XP_037195275.1">
    <property type="nucleotide sequence ID" value="XM_037333147.1"/>
</dbReference>
<dbReference type="Proteomes" id="UP000531561">
    <property type="component" value="Unassembled WGS sequence"/>
</dbReference>
<dbReference type="OrthoDB" id="7772923at2759"/>
<dbReference type="GO" id="GO:0009086">
    <property type="term" value="P:methionine biosynthetic process"/>
    <property type="evidence" value="ECO:0007669"/>
    <property type="project" value="InterPro"/>
</dbReference>
<dbReference type="PANTHER" id="PTHR43844">
    <property type="entry name" value="METHIONINE SYNTHASE"/>
    <property type="match status" value="1"/>
</dbReference>
<dbReference type="Gene3D" id="3.20.20.210">
    <property type="match status" value="1"/>
</dbReference>
<dbReference type="EMBL" id="JABFCT010000004">
    <property type="protein sequence ID" value="KAF5876329.1"/>
    <property type="molecule type" value="Genomic_DNA"/>
</dbReference>
<dbReference type="GO" id="GO:0003871">
    <property type="term" value="F:5-methyltetrahydropteroyltriglutamate-homocysteine S-methyltransferase activity"/>
    <property type="evidence" value="ECO:0007669"/>
    <property type="project" value="InterPro"/>
</dbReference>
<sequence>MATIHHNPPFRAEHLGSLLRPTELLTKRSAFEKNDLSQEELTQIENDSIKQVVELQKECGFRAVSDGEYRRAVFWGTFFEELDGMTEIRNPSMDIFRPYVPDIAGFIEKGHKPGQSCLCTGKIKHTGKSTLIGQFEYLKTLVPEERWGDIKLTMIAPPWYHLRYKDGKAFPKEVYANDEEYFSDISKAVSAELDILYEAGLRNVQFDDPNFACKYSDATQIQTRANDLKDFCSEKMLKGWEEDKSNTKTAEELLDAYIKCYNDSIEKHTSKMHFGLHICRGNFMGSRHFSEGGYDRIATKLFQNLNVATYYLEYDTPRAGGFEPLLYLPSHKNVILGVITSKFPELEDKEKMKARVMEAADIVAKGAGQTREEALKRLGISPQCGFASHEEGNSLGWEDMKNKLLLVRSIADDIWPGEA</sequence>
<dbReference type="GO" id="GO:0008270">
    <property type="term" value="F:zinc ion binding"/>
    <property type="evidence" value="ECO:0007669"/>
    <property type="project" value="InterPro"/>
</dbReference>
<dbReference type="CDD" id="cd03311">
    <property type="entry name" value="CIMS_C_terminal_like"/>
    <property type="match status" value="1"/>
</dbReference>
<dbReference type="SUPFAM" id="SSF51726">
    <property type="entry name" value="UROD/MetE-like"/>
    <property type="match status" value="1"/>
</dbReference>
<keyword evidence="2" id="KW-1185">Reference proteome</keyword>
<protein>
    <submittedName>
        <fullName evidence="1">Putative methionine vitamin-b12 protein</fullName>
    </submittedName>
</protein>
<dbReference type="GeneID" id="59256839"/>
<dbReference type="InterPro" id="IPR002629">
    <property type="entry name" value="Met_Synth_C/arc"/>
</dbReference>
<accession>A0A8H6EL94</accession>
<evidence type="ECO:0000313" key="2">
    <source>
        <dbReference type="Proteomes" id="UP000531561"/>
    </source>
</evidence>
<gene>
    <name evidence="1" type="ORF">Bfra_002734</name>
</gene>
<proteinExistence type="predicted"/>
<evidence type="ECO:0000313" key="1">
    <source>
        <dbReference type="EMBL" id="KAF5876329.1"/>
    </source>
</evidence>
<dbReference type="PANTHER" id="PTHR43844:SF2">
    <property type="entry name" value="SYNTHASE, VITAMIN-B12 INDEPENDENT, PUTATIVE (AFU_ORTHOLOGUE AFUA_3G12060)-RELATED"/>
    <property type="match status" value="1"/>
</dbReference>
<reference evidence="1 2" key="1">
    <citation type="journal article" date="2020" name="Phytopathology">
        <title>A high-quality genome resource of Botrytis fragariae, a new and rapidly spreading fungal pathogen causing strawberry gray mold in the U.S.A.</title>
        <authorList>
            <person name="Wu Y."/>
            <person name="Saski C.A."/>
            <person name="Schnabel G."/>
            <person name="Xiao S."/>
            <person name="Hu M."/>
        </authorList>
    </citation>
    <scope>NUCLEOTIDE SEQUENCE [LARGE SCALE GENOMIC DNA]</scope>
    <source>
        <strain evidence="1 2">BVB16</strain>
    </source>
</reference>